<accession>A0A0R2STP6</accession>
<keyword evidence="1" id="KW-1133">Transmembrane helix</keyword>
<dbReference type="PANTHER" id="PTHR40078">
    <property type="entry name" value="INTEGRAL MEMBRANE PROTEIN-RELATED"/>
    <property type="match status" value="1"/>
</dbReference>
<proteinExistence type="predicted"/>
<feature type="transmembrane region" description="Helical" evidence="1">
    <location>
        <begin position="84"/>
        <end position="104"/>
    </location>
</feature>
<evidence type="ECO:0000313" key="3">
    <source>
        <dbReference type="Proteomes" id="UP000051547"/>
    </source>
</evidence>
<organism evidence="2 3">
    <name type="scientific">OM182 bacterium BACL3 MAG-120920-bin41</name>
    <dbReference type="NCBI Taxonomy" id="1655580"/>
    <lineage>
        <taxon>Bacteria</taxon>
        <taxon>Pseudomonadati</taxon>
        <taxon>Pseudomonadota</taxon>
        <taxon>Gammaproteobacteria</taxon>
        <taxon>OMG group</taxon>
        <taxon>OM182 clade</taxon>
    </lineage>
</organism>
<feature type="transmembrane region" description="Helical" evidence="1">
    <location>
        <begin position="12"/>
        <end position="37"/>
    </location>
</feature>
<keyword evidence="1" id="KW-0472">Membrane</keyword>
<dbReference type="PANTHER" id="PTHR40078:SF1">
    <property type="entry name" value="INTEGRAL MEMBRANE PROTEIN"/>
    <property type="match status" value="1"/>
</dbReference>
<keyword evidence="1" id="KW-0812">Transmembrane</keyword>
<sequence length="113" mass="11597">MELSLPYLPQMAGTVSGIIQTMLGVFIVGLGSGLYLVANLGPGPRDGVMTGLQRVTGLPVALVRMSIELTVVGIGWSLGGVAGLGTLLFAVFIGPAVSIGLYLVGRLSKQRSL</sequence>
<dbReference type="Proteomes" id="UP000051547">
    <property type="component" value="Unassembled WGS sequence"/>
</dbReference>
<evidence type="ECO:0000256" key="1">
    <source>
        <dbReference type="SAM" id="Phobius"/>
    </source>
</evidence>
<dbReference type="InterPro" id="IPR038750">
    <property type="entry name" value="YczE/YyaS-like"/>
</dbReference>
<dbReference type="AlphaFoldDB" id="A0A0R2STP6"/>
<dbReference type="EMBL" id="LIBE01000571">
    <property type="protein sequence ID" value="KRO78030.1"/>
    <property type="molecule type" value="Genomic_DNA"/>
</dbReference>
<evidence type="ECO:0000313" key="2">
    <source>
        <dbReference type="EMBL" id="KRO78030.1"/>
    </source>
</evidence>
<reference evidence="2 3" key="1">
    <citation type="submission" date="2015-10" db="EMBL/GenBank/DDBJ databases">
        <title>Metagenome-Assembled Genomes uncover a global brackish microbiome.</title>
        <authorList>
            <person name="Hugerth L.W."/>
            <person name="Larsson J."/>
            <person name="Alneberg J."/>
            <person name="Lindh M.V."/>
            <person name="Legrand C."/>
            <person name="Pinhassi J."/>
            <person name="Andersson A.F."/>
        </authorList>
    </citation>
    <scope>NUCLEOTIDE SEQUENCE [LARGE SCALE GENOMIC DNA]</scope>
    <source>
        <strain evidence="2">BACL4 MAG-120920-bin41</strain>
    </source>
</reference>
<comment type="caution">
    <text evidence="2">The sequence shown here is derived from an EMBL/GenBank/DDBJ whole genome shotgun (WGS) entry which is preliminary data.</text>
</comment>
<feature type="transmembrane region" description="Helical" evidence="1">
    <location>
        <begin position="58"/>
        <end position="78"/>
    </location>
</feature>
<gene>
    <name evidence="2" type="ORF">ABR72_03415</name>
</gene>
<dbReference type="Pfam" id="PF19700">
    <property type="entry name" value="DUF6198"/>
    <property type="match status" value="1"/>
</dbReference>
<protein>
    <submittedName>
        <fullName evidence="2">Uncharacterized protein</fullName>
    </submittedName>
</protein>
<name>A0A0R2STP6_9GAMM</name>